<dbReference type="InterPro" id="IPR038765">
    <property type="entry name" value="Papain-like_cys_pep_sf"/>
</dbReference>
<reference evidence="4" key="1">
    <citation type="submission" date="2015-06" db="UniProtKB">
        <authorList>
            <consortium name="EnsemblPlants"/>
        </authorList>
    </citation>
    <scope>IDENTIFICATION</scope>
</reference>
<dbReference type="SUPFAM" id="SSF54001">
    <property type="entry name" value="Cysteine proteinases"/>
    <property type="match status" value="1"/>
</dbReference>
<dbReference type="InterPro" id="IPR039417">
    <property type="entry name" value="Peptidase_C1A_papain-like"/>
</dbReference>
<evidence type="ECO:0000259" key="3">
    <source>
        <dbReference type="SMART" id="SM00645"/>
    </source>
</evidence>
<dbReference type="InterPro" id="IPR000668">
    <property type="entry name" value="Peptidase_C1A_C"/>
</dbReference>
<dbReference type="GO" id="GO:0006508">
    <property type="term" value="P:proteolysis"/>
    <property type="evidence" value="ECO:0007669"/>
    <property type="project" value="InterPro"/>
</dbReference>
<evidence type="ECO:0000256" key="1">
    <source>
        <dbReference type="ARBA" id="ARBA00008455"/>
    </source>
</evidence>
<proteinExistence type="inferred from homology"/>
<protein>
    <submittedName>
        <fullName evidence="4">Vignain</fullName>
    </submittedName>
</protein>
<dbReference type="CDD" id="cd02248">
    <property type="entry name" value="Peptidase_C1A"/>
    <property type="match status" value="1"/>
</dbReference>
<dbReference type="EnsemblPlants" id="EMT14436">
    <property type="protein sequence ID" value="EMT14436"/>
    <property type="gene ID" value="F775_14737"/>
</dbReference>
<organism evidence="4">
    <name type="scientific">Aegilops tauschii</name>
    <name type="common">Tausch's goatgrass</name>
    <name type="synonym">Aegilops squarrosa</name>
    <dbReference type="NCBI Taxonomy" id="37682"/>
    <lineage>
        <taxon>Eukaryota</taxon>
        <taxon>Viridiplantae</taxon>
        <taxon>Streptophyta</taxon>
        <taxon>Embryophyta</taxon>
        <taxon>Tracheophyta</taxon>
        <taxon>Spermatophyta</taxon>
        <taxon>Magnoliopsida</taxon>
        <taxon>Liliopsida</taxon>
        <taxon>Poales</taxon>
        <taxon>Poaceae</taxon>
        <taxon>BOP clade</taxon>
        <taxon>Pooideae</taxon>
        <taxon>Triticodae</taxon>
        <taxon>Triticeae</taxon>
        <taxon>Triticinae</taxon>
        <taxon>Aegilops</taxon>
    </lineage>
</organism>
<dbReference type="AlphaFoldDB" id="R7W3J2"/>
<dbReference type="Pfam" id="PF00112">
    <property type="entry name" value="Peptidase_C1"/>
    <property type="match status" value="1"/>
</dbReference>
<dbReference type="InterPro" id="IPR013128">
    <property type="entry name" value="Peptidase_C1A"/>
</dbReference>
<dbReference type="Gene3D" id="3.90.70.10">
    <property type="entry name" value="Cysteine proteinases"/>
    <property type="match status" value="1"/>
</dbReference>
<evidence type="ECO:0000313" key="4">
    <source>
        <dbReference type="EnsemblPlants" id="EMT14436"/>
    </source>
</evidence>
<name>R7W3J2_AEGTA</name>
<feature type="domain" description="Peptidase C1A papain C-terminal" evidence="3">
    <location>
        <begin position="54"/>
        <end position="263"/>
    </location>
</feature>
<dbReference type="SMART" id="SM00645">
    <property type="entry name" value="Pept_C1"/>
    <property type="match status" value="1"/>
</dbReference>
<dbReference type="PANTHER" id="PTHR12411">
    <property type="entry name" value="CYSTEINE PROTEASE FAMILY C1-RELATED"/>
    <property type="match status" value="1"/>
</dbReference>
<sequence>MADRASQRNSWDTAGRRFSRDRRTYVMVMPACCVGLGLWYMKKIEERAAEKSARPSKIDWVEAGVVSPVVRNQKGCASVEAVHNLKTSQSISLSVQELIDCNFNILNRGCQHGTSLLALWYIQKNGLSSESSYPYMARMSMSGCKKRKKPAARISGFRLVYWTEDALEKAVAKQPVIVRLQGTTDLLNYKGGIMDYETLPEETKRHAVLIVGYGTDPDGVKYWRFKNSWGEGWGKGGFGRIRRHVADKRGVLGIFMKPGLYPVLNI</sequence>
<evidence type="ECO:0000256" key="2">
    <source>
        <dbReference type="ARBA" id="ARBA00023157"/>
    </source>
</evidence>
<dbReference type="GO" id="GO:0008234">
    <property type="term" value="F:cysteine-type peptidase activity"/>
    <property type="evidence" value="ECO:0007669"/>
    <property type="project" value="InterPro"/>
</dbReference>
<comment type="similarity">
    <text evidence="1">Belongs to the peptidase C1 family.</text>
</comment>
<accession>R7W3J2</accession>
<keyword evidence="2" id="KW-1015">Disulfide bond</keyword>